<dbReference type="GO" id="GO:0046872">
    <property type="term" value="F:metal ion binding"/>
    <property type="evidence" value="ECO:0007669"/>
    <property type="project" value="UniProtKB-KW"/>
</dbReference>
<feature type="binding site" evidence="4">
    <location>
        <position position="220"/>
    </location>
    <ligand>
        <name>Mn(2+)</name>
        <dbReference type="ChEBI" id="CHEBI:29035"/>
        <label>1</label>
    </ligand>
</feature>
<feature type="binding site" evidence="4">
    <location>
        <position position="142"/>
    </location>
    <ligand>
        <name>Mn(2+)</name>
        <dbReference type="ChEBI" id="CHEBI:29035"/>
        <label>1</label>
    </ligand>
</feature>
<feature type="binding site" evidence="4">
    <location>
        <position position="140"/>
    </location>
    <ligand>
        <name>Mn(2+)</name>
        <dbReference type="ChEBI" id="CHEBI:29035"/>
        <label>1</label>
    </ligand>
</feature>
<evidence type="ECO:0000256" key="2">
    <source>
        <dbReference type="ARBA" id="ARBA00022723"/>
    </source>
</evidence>
<dbReference type="InterPro" id="IPR005925">
    <property type="entry name" value="Agmatinase-rel"/>
</dbReference>
<keyword evidence="4" id="KW-0464">Manganese</keyword>
<dbReference type="EMBL" id="CGIH01000011">
    <property type="protein sequence ID" value="CFX22819.1"/>
    <property type="molecule type" value="Genomic_DNA"/>
</dbReference>
<dbReference type="STRING" id="690567.14"/>
<keyword evidence="3 5" id="KW-0378">Hydrolase</keyword>
<dbReference type="PROSITE" id="PS51409">
    <property type="entry name" value="ARGINASE_2"/>
    <property type="match status" value="1"/>
</dbReference>
<feature type="binding site" evidence="4">
    <location>
        <position position="138"/>
    </location>
    <ligand>
        <name>Mn(2+)</name>
        <dbReference type="ChEBI" id="CHEBI:29035"/>
        <label>1</label>
    </ligand>
</feature>
<feature type="binding site" evidence="4">
    <location>
        <position position="218"/>
    </location>
    <ligand>
        <name>Mn(2+)</name>
        <dbReference type="ChEBI" id="CHEBI:29035"/>
        <label>1</label>
    </ligand>
</feature>
<dbReference type="AlphaFoldDB" id="A0A0E4C820"/>
<accession>A0A0E4C820</accession>
<dbReference type="PROSITE" id="PS01053">
    <property type="entry name" value="ARGINASE_1"/>
    <property type="match status" value="1"/>
</dbReference>
<dbReference type="NCBIfam" id="TIGR01230">
    <property type="entry name" value="agmatinase"/>
    <property type="match status" value="1"/>
</dbReference>
<dbReference type="InterPro" id="IPR020855">
    <property type="entry name" value="Ureohydrolase_Mn_BS"/>
</dbReference>
<dbReference type="Pfam" id="PF00491">
    <property type="entry name" value="Arginase"/>
    <property type="match status" value="1"/>
</dbReference>
<evidence type="ECO:0000313" key="7">
    <source>
        <dbReference type="Proteomes" id="UP000045545"/>
    </source>
</evidence>
<comment type="cofactor">
    <cofactor evidence="4">
        <name>Mn(2+)</name>
        <dbReference type="ChEBI" id="CHEBI:29035"/>
    </cofactor>
    <text evidence="4">Binds 2 manganese ions per subunit.</text>
</comment>
<feature type="binding site" evidence="4">
    <location>
        <position position="115"/>
    </location>
    <ligand>
        <name>Mn(2+)</name>
        <dbReference type="ChEBI" id="CHEBI:29035"/>
        <label>1</label>
    </ligand>
</feature>
<sequence length="288" mass="32145">MKMKPLQWLERKAVFMGSCDSLNEADRVLIGLPMDFTTSFRPGTRLAPYRIREVSEGIEEYSIYQDRSLEEIAFFDAGDVVIPFGNVKQSLERMEATARELLGMRKKIFAIGGEHLVSLPIIKAYADYYQGLVVIQMDAHADLREDYLGESLSHATVMRHVLKIVGKKNLYQLGIRSGTREELEYARSCSNLYLDEFYSAWDDIKLSIGSRPVYISLDIDVLDPAFAPGTGTPEAGGVTSRELLKMLVKLGGLNVVGFDMVEISPPHDIGDNTSILGAKIIREALLAF</sequence>
<keyword evidence="2 4" id="KW-0479">Metal-binding</keyword>
<dbReference type="PANTHER" id="PTHR11358">
    <property type="entry name" value="ARGINASE/AGMATINASE"/>
    <property type="match status" value="1"/>
</dbReference>
<dbReference type="PANTHER" id="PTHR11358:SF26">
    <property type="entry name" value="GUANIDINO ACID HYDROLASE, MITOCHONDRIAL"/>
    <property type="match status" value="1"/>
</dbReference>
<evidence type="ECO:0000313" key="6">
    <source>
        <dbReference type="EMBL" id="CFX22819.1"/>
    </source>
</evidence>
<dbReference type="CDD" id="cd11593">
    <property type="entry name" value="Agmatinase-like_2"/>
    <property type="match status" value="1"/>
</dbReference>
<evidence type="ECO:0000256" key="1">
    <source>
        <dbReference type="ARBA" id="ARBA00009227"/>
    </source>
</evidence>
<keyword evidence="7" id="KW-1185">Reference proteome</keyword>
<proteinExistence type="inferred from homology"/>
<gene>
    <name evidence="6" type="ORF">14</name>
</gene>
<dbReference type="InterPro" id="IPR006035">
    <property type="entry name" value="Ureohydrolase"/>
</dbReference>
<dbReference type="Gene3D" id="3.40.800.10">
    <property type="entry name" value="Ureohydrolase domain"/>
    <property type="match status" value="1"/>
</dbReference>
<dbReference type="GO" id="GO:0033389">
    <property type="term" value="P:putrescine biosynthetic process from arginine, via agmatine"/>
    <property type="evidence" value="ECO:0007669"/>
    <property type="project" value="TreeGrafter"/>
</dbReference>
<organism evidence="6 7">
    <name type="scientific">Syntrophomonas zehnderi OL-4</name>
    <dbReference type="NCBI Taxonomy" id="690567"/>
    <lineage>
        <taxon>Bacteria</taxon>
        <taxon>Bacillati</taxon>
        <taxon>Bacillota</taxon>
        <taxon>Clostridia</taxon>
        <taxon>Eubacteriales</taxon>
        <taxon>Syntrophomonadaceae</taxon>
        <taxon>Syntrophomonas</taxon>
    </lineage>
</organism>
<evidence type="ECO:0000256" key="5">
    <source>
        <dbReference type="RuleBase" id="RU003684"/>
    </source>
</evidence>
<dbReference type="PIRSF" id="PIRSF036979">
    <property type="entry name" value="Arginase"/>
    <property type="match status" value="1"/>
</dbReference>
<dbReference type="RefSeq" id="WP_084691471.1">
    <property type="nucleotide sequence ID" value="NZ_CGIH01000011.1"/>
</dbReference>
<dbReference type="InterPro" id="IPR023696">
    <property type="entry name" value="Ureohydrolase_dom_sf"/>
</dbReference>
<evidence type="ECO:0000256" key="4">
    <source>
        <dbReference type="PIRSR" id="PIRSR036979-1"/>
    </source>
</evidence>
<comment type="similarity">
    <text evidence="1">Belongs to the arginase family. Agmatinase subfamily.</text>
</comment>
<dbReference type="GO" id="GO:0008783">
    <property type="term" value="F:agmatinase activity"/>
    <property type="evidence" value="ECO:0007669"/>
    <property type="project" value="TreeGrafter"/>
</dbReference>
<dbReference type="Proteomes" id="UP000045545">
    <property type="component" value="Unassembled WGS sequence"/>
</dbReference>
<evidence type="ECO:0000256" key="3">
    <source>
        <dbReference type="ARBA" id="ARBA00022801"/>
    </source>
</evidence>
<name>A0A0E4C820_9FIRM</name>
<dbReference type="SUPFAM" id="SSF52768">
    <property type="entry name" value="Arginase/deacetylase"/>
    <property type="match status" value="1"/>
</dbReference>
<protein>
    <submittedName>
        <fullName evidence="6">Ureohydrolase</fullName>
    </submittedName>
</protein>
<reference evidence="6 7" key="1">
    <citation type="submission" date="2015-03" db="EMBL/GenBank/DDBJ databases">
        <authorList>
            <person name="Murphy D."/>
        </authorList>
    </citation>
    <scope>NUCLEOTIDE SEQUENCE [LARGE SCALE GENOMIC DNA]</scope>
    <source>
        <strain evidence="6 7">OL-4</strain>
    </source>
</reference>